<keyword evidence="3" id="KW-1185">Reference proteome</keyword>
<dbReference type="EMBL" id="DS738865">
    <property type="protein sequence ID" value="EEC07355.1"/>
    <property type="molecule type" value="Genomic_DNA"/>
</dbReference>
<dbReference type="InParanoid" id="B7PL83"/>
<evidence type="ECO:0000313" key="1">
    <source>
        <dbReference type="EMBL" id="EEC07355.1"/>
    </source>
</evidence>
<dbReference type="HOGENOM" id="CLU_3071016_0_0_1"/>
<dbReference type="VEuPathDB" id="VectorBase:ISCI005953"/>
<accession>B7PL83</accession>
<evidence type="ECO:0000313" key="2">
    <source>
        <dbReference type="EnsemblMetazoa" id="ISCW005953-PA"/>
    </source>
</evidence>
<dbReference type="VEuPathDB" id="VectorBase:ISCW005953"/>
<dbReference type="AlphaFoldDB" id="B7PL83"/>
<sequence>MLMKVQAAAVGAPHHLSGLPPACQTALTQGSSSSHYWSQDCEALHQPASNTRI</sequence>
<dbReference type="Proteomes" id="UP000001555">
    <property type="component" value="Unassembled WGS sequence"/>
</dbReference>
<name>B7PL83_IXOSC</name>
<organism>
    <name type="scientific">Ixodes scapularis</name>
    <name type="common">Black-legged tick</name>
    <name type="synonym">Deer tick</name>
    <dbReference type="NCBI Taxonomy" id="6945"/>
    <lineage>
        <taxon>Eukaryota</taxon>
        <taxon>Metazoa</taxon>
        <taxon>Ecdysozoa</taxon>
        <taxon>Arthropoda</taxon>
        <taxon>Chelicerata</taxon>
        <taxon>Arachnida</taxon>
        <taxon>Acari</taxon>
        <taxon>Parasitiformes</taxon>
        <taxon>Ixodida</taxon>
        <taxon>Ixodoidea</taxon>
        <taxon>Ixodidae</taxon>
        <taxon>Ixodinae</taxon>
        <taxon>Ixodes</taxon>
    </lineage>
</organism>
<reference evidence="2" key="2">
    <citation type="submission" date="2020-05" db="UniProtKB">
        <authorList>
            <consortium name="EnsemblMetazoa"/>
        </authorList>
    </citation>
    <scope>IDENTIFICATION</scope>
    <source>
        <strain evidence="2">wikel</strain>
    </source>
</reference>
<reference evidence="1 3" key="1">
    <citation type="submission" date="2008-03" db="EMBL/GenBank/DDBJ databases">
        <title>Annotation of Ixodes scapularis.</title>
        <authorList>
            <consortium name="Ixodes scapularis Genome Project Consortium"/>
            <person name="Caler E."/>
            <person name="Hannick L.I."/>
            <person name="Bidwell S."/>
            <person name="Joardar V."/>
            <person name="Thiagarajan M."/>
            <person name="Amedeo P."/>
            <person name="Galinsky K.J."/>
            <person name="Schobel S."/>
            <person name="Inman J."/>
            <person name="Hostetler J."/>
            <person name="Miller J."/>
            <person name="Hammond M."/>
            <person name="Megy K."/>
            <person name="Lawson D."/>
            <person name="Kodira C."/>
            <person name="Sutton G."/>
            <person name="Meyer J."/>
            <person name="Hill C.A."/>
            <person name="Birren B."/>
            <person name="Nene V."/>
            <person name="Collins F."/>
            <person name="Alarcon-Chaidez F."/>
            <person name="Wikel S."/>
            <person name="Strausberg R."/>
        </authorList>
    </citation>
    <scope>NUCLEOTIDE SEQUENCE [LARGE SCALE GENOMIC DNA]</scope>
    <source>
        <strain evidence="3">Wikel</strain>
        <strain evidence="1">Wikel colony</strain>
    </source>
</reference>
<dbReference type="PaxDb" id="6945-B7PL83"/>
<protein>
    <submittedName>
        <fullName evidence="1 2">Uncharacterized protein</fullName>
    </submittedName>
</protein>
<gene>
    <name evidence="1" type="ORF">IscW_ISCW005953</name>
</gene>
<dbReference type="EMBL" id="ABJB010353182">
    <property type="status" value="NOT_ANNOTATED_CDS"/>
    <property type="molecule type" value="Genomic_DNA"/>
</dbReference>
<evidence type="ECO:0000313" key="3">
    <source>
        <dbReference type="Proteomes" id="UP000001555"/>
    </source>
</evidence>
<dbReference type="EMBL" id="ABJB010498996">
    <property type="status" value="NOT_ANNOTATED_CDS"/>
    <property type="molecule type" value="Genomic_DNA"/>
</dbReference>
<dbReference type="EnsemblMetazoa" id="ISCW005953-RA">
    <property type="protein sequence ID" value="ISCW005953-PA"/>
    <property type="gene ID" value="ISCW005953"/>
</dbReference>
<proteinExistence type="predicted"/>